<organism evidence="1 2">
    <name type="scientific">Burkholderia ubonensis</name>
    <dbReference type="NCBI Taxonomy" id="101571"/>
    <lineage>
        <taxon>Bacteria</taxon>
        <taxon>Pseudomonadati</taxon>
        <taxon>Pseudomonadota</taxon>
        <taxon>Betaproteobacteria</taxon>
        <taxon>Burkholderiales</taxon>
        <taxon>Burkholderiaceae</taxon>
        <taxon>Burkholderia</taxon>
        <taxon>Burkholderia cepacia complex</taxon>
    </lineage>
</organism>
<proteinExistence type="predicted"/>
<reference evidence="1 2" key="1">
    <citation type="submission" date="2015-11" db="EMBL/GenBank/DDBJ databases">
        <title>Expanding the genomic diversity of Burkholderia species for the development of highly accurate diagnostics.</title>
        <authorList>
            <person name="Sahl J."/>
            <person name="Keim P."/>
            <person name="Wagner D."/>
        </authorList>
    </citation>
    <scope>NUCLEOTIDE SEQUENCE [LARGE SCALE GENOMIC DNA]</scope>
    <source>
        <strain evidence="1 2">MSMB1585WGS</strain>
    </source>
</reference>
<name>A0ABD4E306_9BURK</name>
<dbReference type="EMBL" id="LPAD01000055">
    <property type="protein sequence ID" value="KVN85998.1"/>
    <property type="molecule type" value="Genomic_DNA"/>
</dbReference>
<dbReference type="Proteomes" id="UP000057910">
    <property type="component" value="Unassembled WGS sequence"/>
</dbReference>
<evidence type="ECO:0008006" key="3">
    <source>
        <dbReference type="Google" id="ProtNLM"/>
    </source>
</evidence>
<comment type="caution">
    <text evidence="1">The sequence shown here is derived from an EMBL/GenBank/DDBJ whole genome shotgun (WGS) entry which is preliminary data.</text>
</comment>
<sequence length="112" mass="13137">MPHLGRIWKIPLIDQIDRMLAHGLMLLACVQAQRPTSNRLRFKLINQNAGQRNKLLDILIRGVGETFEAVVEWAVISVQQLQLRTIDQCALYTRQFLRRFLANDWAKQRSLW</sequence>
<evidence type="ECO:0000313" key="1">
    <source>
        <dbReference type="EMBL" id="KVN85998.1"/>
    </source>
</evidence>
<accession>A0ABD4E306</accession>
<protein>
    <recommendedName>
        <fullName evidence="3">Tn3 transposase DDE domain-containing protein</fullName>
    </recommendedName>
</protein>
<gene>
    <name evidence="1" type="ORF">WJ68_11765</name>
</gene>
<dbReference type="AlphaFoldDB" id="A0ABD4E306"/>
<evidence type="ECO:0000313" key="2">
    <source>
        <dbReference type="Proteomes" id="UP000057910"/>
    </source>
</evidence>
<dbReference type="PROSITE" id="PS51257">
    <property type="entry name" value="PROKAR_LIPOPROTEIN"/>
    <property type="match status" value="1"/>
</dbReference>